<comment type="caution">
    <text evidence="1">The sequence shown here is derived from an EMBL/GenBank/DDBJ whole genome shotgun (WGS) entry which is preliminary data.</text>
</comment>
<dbReference type="AlphaFoldDB" id="A0A6S7K9S4"/>
<dbReference type="Proteomes" id="UP001152795">
    <property type="component" value="Unassembled WGS sequence"/>
</dbReference>
<feature type="non-terminal residue" evidence="1">
    <location>
        <position position="1"/>
    </location>
</feature>
<keyword evidence="2" id="KW-1185">Reference proteome</keyword>
<proteinExistence type="predicted"/>
<gene>
    <name evidence="1" type="ORF">PACLA_8A018909</name>
</gene>
<protein>
    <submittedName>
        <fullName evidence="1">Uncharacterized protein</fullName>
    </submittedName>
</protein>
<evidence type="ECO:0000313" key="2">
    <source>
        <dbReference type="Proteomes" id="UP001152795"/>
    </source>
</evidence>
<dbReference type="EMBL" id="CACRXK020026434">
    <property type="protein sequence ID" value="CAB4040191.1"/>
    <property type="molecule type" value="Genomic_DNA"/>
</dbReference>
<name>A0A6S7K9S4_PARCT</name>
<dbReference type="OrthoDB" id="6130266at2759"/>
<organism evidence="1 2">
    <name type="scientific">Paramuricea clavata</name>
    <name type="common">Red gorgonian</name>
    <name type="synonym">Violescent sea-whip</name>
    <dbReference type="NCBI Taxonomy" id="317549"/>
    <lineage>
        <taxon>Eukaryota</taxon>
        <taxon>Metazoa</taxon>
        <taxon>Cnidaria</taxon>
        <taxon>Anthozoa</taxon>
        <taxon>Octocorallia</taxon>
        <taxon>Malacalcyonacea</taxon>
        <taxon>Plexauridae</taxon>
        <taxon>Paramuricea</taxon>
    </lineage>
</organism>
<sequence length="265" mass="29938">NSNLAGVEVLDLEDSRAISLSDNDTTNGSFQACEESVSCDEKSVLQNVVKRLDSLTHQFENHRTETFVVLNELVNIYENQKSPTATENLTKENRLLKEENKALQTELTKCKDTLTELNTKLTDNENDDEAVMSGEAGNNQTLVSKKTPTIDHEKKRRLKNTLRNTQDTKQNSLPICNQRNTIQPKKQQCDVALLGDFMIKHVDVRNLRHGTNKQVTVRTFSGCRTDEMAHYIKPTLALKPKQVIILVGTNDLKTKSPAEIIYNLN</sequence>
<accession>A0A6S7K9S4</accession>
<evidence type="ECO:0000313" key="1">
    <source>
        <dbReference type="EMBL" id="CAB4040191.1"/>
    </source>
</evidence>
<reference evidence="1" key="1">
    <citation type="submission" date="2020-04" db="EMBL/GenBank/DDBJ databases">
        <authorList>
            <person name="Alioto T."/>
            <person name="Alioto T."/>
            <person name="Gomez Garrido J."/>
        </authorList>
    </citation>
    <scope>NUCLEOTIDE SEQUENCE</scope>
    <source>
        <strain evidence="1">A484AB</strain>
    </source>
</reference>
<dbReference type="Gene3D" id="3.40.50.12690">
    <property type="match status" value="1"/>
</dbReference>
<dbReference type="SUPFAM" id="SSF52266">
    <property type="entry name" value="SGNH hydrolase"/>
    <property type="match status" value="1"/>
</dbReference>